<feature type="region of interest" description="Disordered" evidence="1">
    <location>
        <begin position="415"/>
        <end position="449"/>
    </location>
</feature>
<name>A0A2R5GSC6_9STRA</name>
<dbReference type="InterPro" id="IPR052745">
    <property type="entry name" value="G3P_Oxidase/Oxidoreductase"/>
</dbReference>
<organism evidence="3 4">
    <name type="scientific">Hondaea fermentalgiana</name>
    <dbReference type="NCBI Taxonomy" id="2315210"/>
    <lineage>
        <taxon>Eukaryota</taxon>
        <taxon>Sar</taxon>
        <taxon>Stramenopiles</taxon>
        <taxon>Bigyra</taxon>
        <taxon>Labyrinthulomycetes</taxon>
        <taxon>Thraustochytrida</taxon>
        <taxon>Thraustochytriidae</taxon>
        <taxon>Hondaea</taxon>
    </lineage>
</organism>
<reference evidence="3 4" key="1">
    <citation type="submission" date="2017-12" db="EMBL/GenBank/DDBJ databases">
        <title>Sequencing, de novo assembly and annotation of complete genome of a new Thraustochytrid species, strain FCC1311.</title>
        <authorList>
            <person name="Sedici K."/>
            <person name="Godart F."/>
            <person name="Aiese Cigliano R."/>
            <person name="Sanseverino W."/>
            <person name="Barakat M."/>
            <person name="Ortet P."/>
            <person name="Marechal E."/>
            <person name="Cagnac O."/>
            <person name="Amato A."/>
        </authorList>
    </citation>
    <scope>NUCLEOTIDE SEQUENCE [LARGE SCALE GENOMIC DNA]</scope>
</reference>
<gene>
    <name evidence="3" type="ORF">FCC1311_097182</name>
</gene>
<dbReference type="PANTHER" id="PTHR42720:SF1">
    <property type="entry name" value="GLYCEROL 3-PHOSPHATE OXIDASE"/>
    <property type="match status" value="1"/>
</dbReference>
<keyword evidence="4" id="KW-1185">Reference proteome</keyword>
<dbReference type="Gene3D" id="3.50.50.60">
    <property type="entry name" value="FAD/NAD(P)-binding domain"/>
    <property type="match status" value="1"/>
</dbReference>
<dbReference type="InParanoid" id="A0A2R5GSC6"/>
<dbReference type="Gene3D" id="3.30.9.10">
    <property type="entry name" value="D-Amino Acid Oxidase, subunit A, domain 2"/>
    <property type="match status" value="1"/>
</dbReference>
<dbReference type="PANTHER" id="PTHR42720">
    <property type="entry name" value="GLYCEROL-3-PHOSPHATE DEHYDROGENASE"/>
    <property type="match status" value="1"/>
</dbReference>
<sequence>MTSPVPKVFDVAVVGGGVVGLAVARECAARGKTVALLEKEDAFAAGASSGNSGLGCTGYDAPVGSLERKLLRRSIQLHQELYRSFGLSHEHVRKCGSLVVAWNDEQHAELPQVLDENRLAGDNEAILLSAQELREVEPALDHSARGAVLCPYEAVVEPWLVPMGYAESARRFGANLFLRSRVASASRDANANVWELKVENSEDASLGRSQTQKLLTDAHAQAHVRQPLHQTRDDVWSSPKLRARVVVNCAGLWGDELERLTKEPAAKSASFTIRPRKGQFVVFQAPKGDSIPRLIIEPVATQFTKGVIAWTTVYGNIIVGPTAVEQASKTDRATDIETVQRLEAWGRKILPGLRNAKVIGTYAGLRPATEHRDFQVSVSRPGWVTVGGIRSTGLTASPGLGEYIANLVDGIFEPERESSTSPSTSSSSMPGVSAAAASPAPRPSQRLEPVPSLQTLANEYRARGDGCVTLYGRVHRVTHPISSFGMETV</sequence>
<feature type="domain" description="FAD dependent oxidoreductase" evidence="2">
    <location>
        <begin position="10"/>
        <end position="407"/>
    </location>
</feature>
<dbReference type="Proteomes" id="UP000241890">
    <property type="component" value="Unassembled WGS sequence"/>
</dbReference>
<protein>
    <submittedName>
        <fullName evidence="3">NADFAD-dependent dehydrogenase, putative</fullName>
    </submittedName>
</protein>
<dbReference type="AlphaFoldDB" id="A0A2R5GSC6"/>
<dbReference type="EMBL" id="BEYU01000158">
    <property type="protein sequence ID" value="GBG33495.1"/>
    <property type="molecule type" value="Genomic_DNA"/>
</dbReference>
<comment type="caution">
    <text evidence="3">The sequence shown here is derived from an EMBL/GenBank/DDBJ whole genome shotgun (WGS) entry which is preliminary data.</text>
</comment>
<dbReference type="SUPFAM" id="SSF54373">
    <property type="entry name" value="FAD-linked reductases, C-terminal domain"/>
    <property type="match status" value="1"/>
</dbReference>
<dbReference type="InterPro" id="IPR006076">
    <property type="entry name" value="FAD-dep_OxRdtase"/>
</dbReference>
<feature type="compositionally biased region" description="Low complexity" evidence="1">
    <location>
        <begin position="419"/>
        <end position="439"/>
    </location>
</feature>
<evidence type="ECO:0000259" key="2">
    <source>
        <dbReference type="Pfam" id="PF01266"/>
    </source>
</evidence>
<dbReference type="InterPro" id="IPR036188">
    <property type="entry name" value="FAD/NAD-bd_sf"/>
</dbReference>
<evidence type="ECO:0000256" key="1">
    <source>
        <dbReference type="SAM" id="MobiDB-lite"/>
    </source>
</evidence>
<proteinExistence type="predicted"/>
<dbReference type="Pfam" id="PF01266">
    <property type="entry name" value="DAO"/>
    <property type="match status" value="1"/>
</dbReference>
<evidence type="ECO:0000313" key="4">
    <source>
        <dbReference type="Proteomes" id="UP000241890"/>
    </source>
</evidence>
<dbReference type="OrthoDB" id="498204at2759"/>
<evidence type="ECO:0000313" key="3">
    <source>
        <dbReference type="EMBL" id="GBG33495.1"/>
    </source>
</evidence>
<dbReference type="SUPFAM" id="SSF51905">
    <property type="entry name" value="FAD/NAD(P)-binding domain"/>
    <property type="match status" value="1"/>
</dbReference>
<accession>A0A2R5GSC6</accession>